<gene>
    <name evidence="1" type="primary">86</name>
    <name evidence="1" type="ORF">SEA_GODONK_86</name>
</gene>
<dbReference type="Proteomes" id="UP000297070">
    <property type="component" value="Segment"/>
</dbReference>
<evidence type="ECO:0000313" key="1">
    <source>
        <dbReference type="EMBL" id="QBZ72705.1"/>
    </source>
</evidence>
<name>A0A4D6E421_9CAUD</name>
<evidence type="ECO:0000313" key="2">
    <source>
        <dbReference type="Proteomes" id="UP000297070"/>
    </source>
</evidence>
<organism evidence="1 2">
    <name type="scientific">Gordonia phage GodonK</name>
    <dbReference type="NCBI Taxonomy" id="2562192"/>
    <lineage>
        <taxon>Viruses</taxon>
        <taxon>Duplodnaviria</taxon>
        <taxon>Heunggongvirae</taxon>
        <taxon>Uroviricota</taxon>
        <taxon>Caudoviricetes</taxon>
        <taxon>Godonkavirus</taxon>
        <taxon>Godonkavirus godonK</taxon>
    </lineage>
</organism>
<dbReference type="EMBL" id="MK620899">
    <property type="protein sequence ID" value="QBZ72705.1"/>
    <property type="molecule type" value="Genomic_DNA"/>
</dbReference>
<protein>
    <submittedName>
        <fullName evidence="1">Tail assembly chaperone</fullName>
    </submittedName>
</protein>
<proteinExistence type="predicted"/>
<dbReference type="KEGG" id="vg:55012921"/>
<dbReference type="RefSeq" id="YP_009821469.1">
    <property type="nucleotide sequence ID" value="NC_048176.1"/>
</dbReference>
<reference evidence="1 2" key="1">
    <citation type="submission" date="2019-03" db="EMBL/GenBank/DDBJ databases">
        <authorList>
            <person name="Douthitt C."/>
            <person name="D'Elia T."/>
            <person name="Bockoras C."/>
            <person name="Boss C."/>
            <person name="Clemons M."/>
            <person name="Green W."/>
            <person name="Harel H."/>
            <person name="Larralde J."/>
            <person name="Lopez M."/>
            <person name="Magana D."/>
            <person name="Miguel M."/>
            <person name="Muschweck L."/>
            <person name="Olivos K."/>
            <person name="Racette D."/>
            <person name="Reynolds M."/>
            <person name="Ru Y."/>
            <person name="Santana M."/>
            <person name="Simon R."/>
            <person name="Smotrilla K."/>
            <person name="Sufficool B."/>
            <person name="Tamayo B."/>
            <person name="Tirado E."/>
            <person name="Vajanyi M."/>
            <person name="Weger M."/>
            <person name="Wehr A."/>
            <person name="Whitaker K."/>
            <person name="Garlena R.A."/>
            <person name="Russell D.A."/>
            <person name="Pope W.H."/>
            <person name="Jacobs-Sera D."/>
            <person name="Hatfull G.F."/>
        </authorList>
    </citation>
    <scope>NUCLEOTIDE SEQUENCE [LARGE SCALE GENOMIC DNA]</scope>
</reference>
<keyword evidence="2" id="KW-1185">Reference proteome</keyword>
<dbReference type="GeneID" id="55012921"/>
<sequence>MRNRRKFGSNIPLPVEGLELELNDQVFKVRGEMSGARLLKVVADMDGDNEAASARAMLEFLESSFLLEDRERGMDYLYNSDPPIGFDTLQEIIEWLIESYTKKSYRTVATVISWADSEHWSYYYGAALRDGIDLLGPTCRADQFIAVLISYITDNAMKTKEEAQQFEKIHKIIHGTNLPELDTDAGPGVPPEHNAPVYSPEEFRAQRDFGIPDGIKEMPVG</sequence>
<accession>A0A4D6E421</accession>